<proteinExistence type="predicted"/>
<evidence type="ECO:0000313" key="1">
    <source>
        <dbReference type="EMBL" id="MET6996074.1"/>
    </source>
</evidence>
<dbReference type="RefSeq" id="WP_354658722.1">
    <property type="nucleotide sequence ID" value="NZ_JBEXAC010000001.1"/>
</dbReference>
<comment type="caution">
    <text evidence="1">The sequence shown here is derived from an EMBL/GenBank/DDBJ whole genome shotgun (WGS) entry which is preliminary data.</text>
</comment>
<reference evidence="1 2" key="1">
    <citation type="submission" date="2024-06" db="EMBL/GenBank/DDBJ databases">
        <title>Chitinophaga defluvii sp. nov., isolated from municipal sewage.</title>
        <authorList>
            <person name="Zhang L."/>
        </authorList>
    </citation>
    <scope>NUCLEOTIDE SEQUENCE [LARGE SCALE GENOMIC DNA]</scope>
    <source>
        <strain evidence="1 2">H8</strain>
    </source>
</reference>
<evidence type="ECO:0000313" key="2">
    <source>
        <dbReference type="Proteomes" id="UP001549749"/>
    </source>
</evidence>
<dbReference type="Proteomes" id="UP001549749">
    <property type="component" value="Unassembled WGS sequence"/>
</dbReference>
<dbReference type="EMBL" id="JBEXAC010000001">
    <property type="protein sequence ID" value="MET6996074.1"/>
    <property type="molecule type" value="Genomic_DNA"/>
</dbReference>
<protein>
    <submittedName>
        <fullName evidence="1">Uncharacterized protein</fullName>
    </submittedName>
</protein>
<name>A0ABV2SZ71_9BACT</name>
<gene>
    <name evidence="1" type="ORF">ABR189_01780</name>
</gene>
<organism evidence="1 2">
    <name type="scientific">Chitinophaga defluvii</name>
    <dbReference type="NCBI Taxonomy" id="3163343"/>
    <lineage>
        <taxon>Bacteria</taxon>
        <taxon>Pseudomonadati</taxon>
        <taxon>Bacteroidota</taxon>
        <taxon>Chitinophagia</taxon>
        <taxon>Chitinophagales</taxon>
        <taxon>Chitinophagaceae</taxon>
        <taxon>Chitinophaga</taxon>
    </lineage>
</organism>
<accession>A0ABV2SZ71</accession>
<sequence>MKQSKFIVAIAIVIYAIVGNACGHSKADTPNLQTPVPAGSFELSYWIDIDLRANNGRGYWHHVADRPTDKLPTSAEIKNAVTRCRDDYHGRTLYVTYHRQFEIEDAKTVLKYWKQHAEKLGMVIVPVVVLEDYATPAALNFTEKEISDFARWCVDNINTREFGVYDIYHNRQEPKTPQDGQLAVIHGRIGNKIVRVGVQPGETLNVSVFRAVQDAWTAECQGLTNELWENPVNYKDSDNYGRKLLENWVADRVVNHGKRITWCLIPVAWDYEAPVDPYGYVCPGDDALINDPPIAGRISKCATTILKGYPEGIKKQKFGGFSCDLHILDANSAGKPESPSFYEQIKANQTYTGYFAEAMQQVATVYAQYDK</sequence>
<keyword evidence="2" id="KW-1185">Reference proteome</keyword>